<reference evidence="1" key="1">
    <citation type="journal article" date="2020" name="Nature">
        <title>Giant virus diversity and host interactions through global metagenomics.</title>
        <authorList>
            <person name="Schulz F."/>
            <person name="Roux S."/>
            <person name="Paez-Espino D."/>
            <person name="Jungbluth S."/>
            <person name="Walsh D.A."/>
            <person name="Denef V.J."/>
            <person name="McMahon K.D."/>
            <person name="Konstantinidis K.T."/>
            <person name="Eloe-Fadrosh E.A."/>
            <person name="Kyrpides N.C."/>
            <person name="Woyke T."/>
        </authorList>
    </citation>
    <scope>NUCLEOTIDE SEQUENCE</scope>
    <source>
        <strain evidence="1">GVMAG-M-3300023184-101</strain>
    </source>
</reference>
<organism evidence="1">
    <name type="scientific">viral metagenome</name>
    <dbReference type="NCBI Taxonomy" id="1070528"/>
    <lineage>
        <taxon>unclassified sequences</taxon>
        <taxon>metagenomes</taxon>
        <taxon>organismal metagenomes</taxon>
    </lineage>
</organism>
<sequence length="350" mass="40143">MDMEIYNPDETFDFSRITLANPQPAQAGSFFTKLSLDSNKPLYIQFPKCSTKQNIVEALRGKYCDLMYERTDQDKLINDTLMNWIETFEHACQDKINDKKSLWFQTELSRDDIETMMSPMTRLYKSGKFVLIRAYLNSSKHPGKDKCISYDENEKPVDLESINSDKFIIPLILVDGIKFTSRSFEIELKLVQIMVIDPPPPIKEVIPLCLIKNKSVNSNLTSSIEPPLTALPALAPLTATVSEEIQIMPIATEQNPIEEDLEKINDKPANKVFNSDGIEEINVDFNDIKESITLKKPNDVYYEIYKAAREKAKHMRKVAVEAYLEAKEIKTKYMLSDIEDSEDDDDDNNL</sequence>
<proteinExistence type="predicted"/>
<protein>
    <submittedName>
        <fullName evidence="1">Uncharacterized protein</fullName>
    </submittedName>
</protein>
<accession>A0A6C0HFT5</accession>
<evidence type="ECO:0000313" key="1">
    <source>
        <dbReference type="EMBL" id="QHT79458.1"/>
    </source>
</evidence>
<dbReference type="EMBL" id="MN739949">
    <property type="protein sequence ID" value="QHT79458.1"/>
    <property type="molecule type" value="Genomic_DNA"/>
</dbReference>
<name>A0A6C0HFT5_9ZZZZ</name>
<dbReference type="AlphaFoldDB" id="A0A6C0HFT5"/>